<proteinExistence type="predicted"/>
<feature type="transmembrane region" description="Helical" evidence="5">
    <location>
        <begin position="79"/>
        <end position="99"/>
    </location>
</feature>
<evidence type="ECO:0000256" key="4">
    <source>
        <dbReference type="ARBA" id="ARBA00023136"/>
    </source>
</evidence>
<gene>
    <name evidence="7" type="ORF">ACFOSH_26005</name>
</gene>
<comment type="caution">
    <text evidence="7">The sequence shown here is derived from an EMBL/GenBank/DDBJ whole genome shotgun (WGS) entry which is preliminary data.</text>
</comment>
<organism evidence="7 8">
    <name type="scientific">Amycolatopsis speibonae</name>
    <dbReference type="NCBI Taxonomy" id="1450224"/>
    <lineage>
        <taxon>Bacteria</taxon>
        <taxon>Bacillati</taxon>
        <taxon>Actinomycetota</taxon>
        <taxon>Actinomycetes</taxon>
        <taxon>Pseudonocardiales</taxon>
        <taxon>Pseudonocardiaceae</taxon>
        <taxon>Amycolatopsis</taxon>
    </lineage>
</organism>
<comment type="subcellular location">
    <subcellularLocation>
        <location evidence="1">Membrane</location>
        <topology evidence="1">Multi-pass membrane protein</topology>
    </subcellularLocation>
</comment>
<evidence type="ECO:0000256" key="1">
    <source>
        <dbReference type="ARBA" id="ARBA00004141"/>
    </source>
</evidence>
<keyword evidence="8" id="KW-1185">Reference proteome</keyword>
<evidence type="ECO:0000259" key="6">
    <source>
        <dbReference type="Pfam" id="PF06271"/>
    </source>
</evidence>
<keyword evidence="3 5" id="KW-1133">Transmembrane helix</keyword>
<evidence type="ECO:0000313" key="8">
    <source>
        <dbReference type="Proteomes" id="UP001595645"/>
    </source>
</evidence>
<dbReference type="InterPro" id="IPR010432">
    <property type="entry name" value="RDD"/>
</dbReference>
<keyword evidence="2 5" id="KW-0812">Transmembrane</keyword>
<evidence type="ECO:0000313" key="7">
    <source>
        <dbReference type="EMBL" id="MFC3452903.1"/>
    </source>
</evidence>
<reference evidence="8" key="1">
    <citation type="journal article" date="2019" name="Int. J. Syst. Evol. Microbiol.">
        <title>The Global Catalogue of Microorganisms (GCM) 10K type strain sequencing project: providing services to taxonomists for standard genome sequencing and annotation.</title>
        <authorList>
            <consortium name="The Broad Institute Genomics Platform"/>
            <consortium name="The Broad Institute Genome Sequencing Center for Infectious Disease"/>
            <person name="Wu L."/>
            <person name="Ma J."/>
        </authorList>
    </citation>
    <scope>NUCLEOTIDE SEQUENCE [LARGE SCALE GENOMIC DNA]</scope>
    <source>
        <strain evidence="8">CGMCC 4.7676</strain>
    </source>
</reference>
<evidence type="ECO:0000256" key="2">
    <source>
        <dbReference type="ARBA" id="ARBA00022692"/>
    </source>
</evidence>
<protein>
    <submittedName>
        <fullName evidence="7">RDD family protein</fullName>
    </submittedName>
</protein>
<accession>A0ABV7P1J7</accession>
<dbReference type="Proteomes" id="UP001595645">
    <property type="component" value="Unassembled WGS sequence"/>
</dbReference>
<evidence type="ECO:0000256" key="3">
    <source>
        <dbReference type="ARBA" id="ARBA00022989"/>
    </source>
</evidence>
<sequence length="185" mass="19374">MTVQRPDRLLSRQDRVRIQEQVLGPRAAKRVASFRDGVSYVEAGAWRQFLAWLIDFVVFVLGVGVGVVVLALVDRSANLDGGLIALSIVAILFAVPSLYGVCYRNGRALGAVVAGTRLVRMADGGRIGGKAPWAMVIRTVLMPLLLATVVVGALAGGGAAPGGSLVRVSVDVDATGRLRAAGITR</sequence>
<dbReference type="Pfam" id="PF06271">
    <property type="entry name" value="RDD"/>
    <property type="match status" value="1"/>
</dbReference>
<name>A0ABV7P1J7_9PSEU</name>
<feature type="transmembrane region" description="Helical" evidence="5">
    <location>
        <begin position="49"/>
        <end position="73"/>
    </location>
</feature>
<feature type="transmembrane region" description="Helical" evidence="5">
    <location>
        <begin position="140"/>
        <end position="160"/>
    </location>
</feature>
<dbReference type="RefSeq" id="WP_378241677.1">
    <property type="nucleotide sequence ID" value="NZ_JBHRWK010000042.1"/>
</dbReference>
<dbReference type="EMBL" id="JBHRWK010000042">
    <property type="protein sequence ID" value="MFC3452903.1"/>
    <property type="molecule type" value="Genomic_DNA"/>
</dbReference>
<feature type="domain" description="RDD" evidence="6">
    <location>
        <begin position="43"/>
        <end position="150"/>
    </location>
</feature>
<evidence type="ECO:0000256" key="5">
    <source>
        <dbReference type="SAM" id="Phobius"/>
    </source>
</evidence>
<keyword evidence="4 5" id="KW-0472">Membrane</keyword>